<sequence length="554" mass="62117">MTLYVDAVAHTIDPATRTNRTTMKVIWRPRASLSEIHKNTHDVLASRGKARAVEGDSDRGYAYRENGESIANALGILSLGLGHHLAGASSALRRQAFAHDHRCLPPVDASRFDLVLGLRHTLAIVTSKANGQHLRNFHRNLFGAYKNTVSMLIMGQRLIMTNEPENLKAILATQFSDFGMGERRRDIFADMLSIGIFNADGDAWAHARAIIRPTWRAASSLTLACSRGTSKSGWTTCQSGRMMRWIYRIWHIVLPWMSAPSFCATGRPTPFTPRALSRVVGSGIDTASDVIMMRMQLGKLWRLYNPRKNREACQAVKNYVDPMVHEAVAKAKNAKQRGDGVTEDDPRYTFLGALASQDLSPDEVRSHVLNMLFAAHASTASLMASVFRFLAEDSRVQRRLRQEIWNGLEGRRSTYEDVRSLTYLNWVTKETLRLYPLVPQNIRGAVKDTLLPAVRLATLYIRSTAGPTCGRDDAGDFRPERWETISPMFQYLPFNAGPRICPGQSFGQADAGYFITRFLQEYTVLKKPEHVSAYRENLHLVLSAKGGVRVIVDR</sequence>
<keyword evidence="6 8" id="KW-0408">Iron</keyword>
<reference evidence="10" key="1">
    <citation type="submission" date="2023-10" db="EMBL/GenBank/DDBJ databases">
        <authorList>
            <person name="Hackl T."/>
        </authorList>
    </citation>
    <scope>NUCLEOTIDE SEQUENCE</scope>
</reference>
<dbReference type="GO" id="GO:0016705">
    <property type="term" value="F:oxidoreductase activity, acting on paired donors, with incorporation or reduction of molecular oxygen"/>
    <property type="evidence" value="ECO:0007669"/>
    <property type="project" value="InterPro"/>
</dbReference>
<keyword evidence="4 8" id="KW-0479">Metal-binding</keyword>
<comment type="cofactor">
    <cofactor evidence="1 8">
        <name>heme</name>
        <dbReference type="ChEBI" id="CHEBI:30413"/>
    </cofactor>
</comment>
<dbReference type="InterPro" id="IPR001128">
    <property type="entry name" value="Cyt_P450"/>
</dbReference>
<evidence type="ECO:0000256" key="8">
    <source>
        <dbReference type="PIRSR" id="PIRSR602401-1"/>
    </source>
</evidence>
<dbReference type="Pfam" id="PF00067">
    <property type="entry name" value="p450"/>
    <property type="match status" value="1"/>
</dbReference>
<evidence type="ECO:0000256" key="3">
    <source>
        <dbReference type="ARBA" id="ARBA00022617"/>
    </source>
</evidence>
<evidence type="ECO:0000256" key="6">
    <source>
        <dbReference type="ARBA" id="ARBA00023004"/>
    </source>
</evidence>
<evidence type="ECO:0000256" key="7">
    <source>
        <dbReference type="ARBA" id="ARBA00023033"/>
    </source>
</evidence>
<dbReference type="EMBL" id="CAUWAG010000012">
    <property type="protein sequence ID" value="CAJ2509340.1"/>
    <property type="molecule type" value="Genomic_DNA"/>
</dbReference>
<dbReference type="GO" id="GO:0004497">
    <property type="term" value="F:monooxygenase activity"/>
    <property type="evidence" value="ECO:0007669"/>
    <property type="project" value="UniProtKB-KW"/>
</dbReference>
<dbReference type="PANTHER" id="PTHR24287:SF1">
    <property type="entry name" value="P450, PUTATIVE (EUROFUNG)-RELATED"/>
    <property type="match status" value="1"/>
</dbReference>
<dbReference type="InterPro" id="IPR036396">
    <property type="entry name" value="Cyt_P450_sf"/>
</dbReference>
<keyword evidence="7 9" id="KW-0503">Monooxygenase</keyword>
<evidence type="ECO:0000256" key="5">
    <source>
        <dbReference type="ARBA" id="ARBA00023002"/>
    </source>
</evidence>
<comment type="caution">
    <text evidence="10">The sequence shown here is derived from an EMBL/GenBank/DDBJ whole genome shotgun (WGS) entry which is preliminary data.</text>
</comment>
<keyword evidence="5 9" id="KW-0560">Oxidoreductase</keyword>
<dbReference type="Gene3D" id="1.10.630.10">
    <property type="entry name" value="Cytochrome P450"/>
    <property type="match status" value="1"/>
</dbReference>
<evidence type="ECO:0000256" key="9">
    <source>
        <dbReference type="RuleBase" id="RU000461"/>
    </source>
</evidence>
<keyword evidence="11" id="KW-1185">Reference proteome</keyword>
<evidence type="ECO:0000256" key="1">
    <source>
        <dbReference type="ARBA" id="ARBA00001971"/>
    </source>
</evidence>
<dbReference type="SUPFAM" id="SSF48264">
    <property type="entry name" value="Cytochrome P450"/>
    <property type="match status" value="1"/>
</dbReference>
<protein>
    <submittedName>
        <fullName evidence="10">Uu.00g143660.m01.CDS01</fullName>
    </submittedName>
</protein>
<proteinExistence type="inferred from homology"/>
<dbReference type="PRINTS" id="PR00463">
    <property type="entry name" value="EP450I"/>
</dbReference>
<comment type="similarity">
    <text evidence="2 9">Belongs to the cytochrome P450 family.</text>
</comment>
<evidence type="ECO:0000256" key="2">
    <source>
        <dbReference type="ARBA" id="ARBA00010617"/>
    </source>
</evidence>
<feature type="binding site" description="axial binding residue" evidence="8">
    <location>
        <position position="501"/>
    </location>
    <ligand>
        <name>heme</name>
        <dbReference type="ChEBI" id="CHEBI:30413"/>
    </ligand>
    <ligandPart>
        <name>Fe</name>
        <dbReference type="ChEBI" id="CHEBI:18248"/>
    </ligandPart>
</feature>
<gene>
    <name evidence="10" type="ORF">KHLLAP_LOCUS9808</name>
</gene>
<dbReference type="Proteomes" id="UP001295740">
    <property type="component" value="Unassembled WGS sequence"/>
</dbReference>
<keyword evidence="3 8" id="KW-0349">Heme</keyword>
<dbReference type="PANTHER" id="PTHR24287">
    <property type="entry name" value="P450, PUTATIVE (EUROFUNG)-RELATED"/>
    <property type="match status" value="1"/>
</dbReference>
<evidence type="ECO:0000313" key="11">
    <source>
        <dbReference type="Proteomes" id="UP001295740"/>
    </source>
</evidence>
<dbReference type="PROSITE" id="PS00086">
    <property type="entry name" value="CYTOCHROME_P450"/>
    <property type="match status" value="1"/>
</dbReference>
<dbReference type="AlphaFoldDB" id="A0AAI8VK76"/>
<dbReference type="InterPro" id="IPR047146">
    <property type="entry name" value="Cyt_P450_E_CYP52_fungi"/>
</dbReference>
<accession>A0AAI8VK76</accession>
<dbReference type="InterPro" id="IPR017972">
    <property type="entry name" value="Cyt_P450_CS"/>
</dbReference>
<dbReference type="GO" id="GO:0020037">
    <property type="term" value="F:heme binding"/>
    <property type="evidence" value="ECO:0007669"/>
    <property type="project" value="InterPro"/>
</dbReference>
<name>A0AAI8VK76_9PEZI</name>
<evidence type="ECO:0000313" key="10">
    <source>
        <dbReference type="EMBL" id="CAJ2509340.1"/>
    </source>
</evidence>
<dbReference type="PRINTS" id="PR00385">
    <property type="entry name" value="P450"/>
</dbReference>
<dbReference type="GO" id="GO:0005506">
    <property type="term" value="F:iron ion binding"/>
    <property type="evidence" value="ECO:0007669"/>
    <property type="project" value="InterPro"/>
</dbReference>
<evidence type="ECO:0000256" key="4">
    <source>
        <dbReference type="ARBA" id="ARBA00022723"/>
    </source>
</evidence>
<organism evidence="10 11">
    <name type="scientific">Anthostomella pinea</name>
    <dbReference type="NCBI Taxonomy" id="933095"/>
    <lineage>
        <taxon>Eukaryota</taxon>
        <taxon>Fungi</taxon>
        <taxon>Dikarya</taxon>
        <taxon>Ascomycota</taxon>
        <taxon>Pezizomycotina</taxon>
        <taxon>Sordariomycetes</taxon>
        <taxon>Xylariomycetidae</taxon>
        <taxon>Xylariales</taxon>
        <taxon>Xylariaceae</taxon>
        <taxon>Anthostomella</taxon>
    </lineage>
</organism>
<dbReference type="InterPro" id="IPR002401">
    <property type="entry name" value="Cyt_P450_E_grp-I"/>
</dbReference>